<feature type="transmembrane region" description="Helical" evidence="1">
    <location>
        <begin position="12"/>
        <end position="32"/>
    </location>
</feature>
<comment type="caution">
    <text evidence="3">The sequence shown here is derived from an EMBL/GenBank/DDBJ whole genome shotgun (WGS) entry which is preliminary data.</text>
</comment>
<dbReference type="RefSeq" id="WP_376893256.1">
    <property type="nucleotide sequence ID" value="NZ_JBHULS010000003.1"/>
</dbReference>
<keyword evidence="1" id="KW-0472">Membrane</keyword>
<keyword evidence="1" id="KW-1133">Transmembrane helix</keyword>
<dbReference type="EMBL" id="JBHULS010000003">
    <property type="protein sequence ID" value="MFD2551775.1"/>
    <property type="molecule type" value="Genomic_DNA"/>
</dbReference>
<dbReference type="Pfam" id="PF06713">
    <property type="entry name" value="bPH_4"/>
    <property type="match status" value="1"/>
</dbReference>
<dbReference type="InterPro" id="IPR009589">
    <property type="entry name" value="PH_YyaB-like"/>
</dbReference>
<dbReference type="Proteomes" id="UP001597472">
    <property type="component" value="Unassembled WGS sequence"/>
</dbReference>
<protein>
    <submittedName>
        <fullName evidence="3">PH domain-containing protein</fullName>
    </submittedName>
</protein>
<evidence type="ECO:0000313" key="4">
    <source>
        <dbReference type="Proteomes" id="UP001597472"/>
    </source>
</evidence>
<gene>
    <name evidence="3" type="ORF">ACFSQP_08105</name>
</gene>
<proteinExistence type="predicted"/>
<accession>A0ABW5KU17</accession>
<keyword evidence="4" id="KW-1185">Reference proteome</keyword>
<feature type="transmembrane region" description="Helical" evidence="1">
    <location>
        <begin position="38"/>
        <end position="59"/>
    </location>
</feature>
<evidence type="ECO:0000256" key="1">
    <source>
        <dbReference type="SAM" id="Phobius"/>
    </source>
</evidence>
<evidence type="ECO:0000313" key="3">
    <source>
        <dbReference type="EMBL" id="MFD2551775.1"/>
    </source>
</evidence>
<name>A0ABW5KU17_9FLAO</name>
<evidence type="ECO:0000259" key="2">
    <source>
        <dbReference type="Pfam" id="PF06713"/>
    </source>
</evidence>
<organism evidence="3 4">
    <name type="scientific">Bizionia sediminis</name>
    <dbReference type="NCBI Taxonomy" id="1737064"/>
    <lineage>
        <taxon>Bacteria</taxon>
        <taxon>Pseudomonadati</taxon>
        <taxon>Bacteroidota</taxon>
        <taxon>Flavobacteriia</taxon>
        <taxon>Flavobacteriales</taxon>
        <taxon>Flavobacteriaceae</taxon>
        <taxon>Bizionia</taxon>
    </lineage>
</organism>
<keyword evidence="1" id="KW-0812">Transmembrane</keyword>
<feature type="domain" description="Uncharacterized protein YyaB-like PH" evidence="2">
    <location>
        <begin position="61"/>
        <end position="134"/>
    </location>
</feature>
<sequence>MHFKSRKDSVFVVISLIIIGFLLVMLYNSLFLNDPEQFRIQTVHVMLCLLIGLLIWLGLDTSYRLTPTTLFYKSGPIRGRIEITNIHEVVVGKTLWSGLKPATARHGLIIKYNKYEEIYISPKTNTAFIKTLKAYKPDLKISYSK</sequence>
<reference evidence="4" key="1">
    <citation type="journal article" date="2019" name="Int. J. Syst. Evol. Microbiol.">
        <title>The Global Catalogue of Microorganisms (GCM) 10K type strain sequencing project: providing services to taxonomists for standard genome sequencing and annotation.</title>
        <authorList>
            <consortium name="The Broad Institute Genomics Platform"/>
            <consortium name="The Broad Institute Genome Sequencing Center for Infectious Disease"/>
            <person name="Wu L."/>
            <person name="Ma J."/>
        </authorList>
    </citation>
    <scope>NUCLEOTIDE SEQUENCE [LARGE SCALE GENOMIC DNA]</scope>
    <source>
        <strain evidence="4">KCTC 42587</strain>
    </source>
</reference>